<keyword evidence="7" id="KW-0067">ATP-binding</keyword>
<evidence type="ECO:0000313" key="15">
    <source>
        <dbReference type="Proteomes" id="UP001472866"/>
    </source>
</evidence>
<dbReference type="InterPro" id="IPR036465">
    <property type="entry name" value="vWFA_dom_sf"/>
</dbReference>
<comment type="subcellular location">
    <subcellularLocation>
        <location evidence="1">Nucleus</location>
    </subcellularLocation>
</comment>
<proteinExistence type="inferred from homology"/>
<gene>
    <name evidence="14" type="ORF">HKI87_04g31090</name>
</gene>
<keyword evidence="10" id="KW-0234">DNA repair</keyword>
<dbReference type="GO" id="GO:0006303">
    <property type="term" value="P:double-strand break repair via nonhomologous end joining"/>
    <property type="evidence" value="ECO:0007669"/>
    <property type="project" value="InterPro"/>
</dbReference>
<evidence type="ECO:0000256" key="10">
    <source>
        <dbReference type="ARBA" id="ARBA00023204"/>
    </source>
</evidence>
<dbReference type="SUPFAM" id="SSF100939">
    <property type="entry name" value="SPOC domain-like"/>
    <property type="match status" value="1"/>
</dbReference>
<name>A0AAX4P5V1_9CHLO</name>
<keyword evidence="4" id="KW-0227">DNA damage</keyword>
<dbReference type="Proteomes" id="UP001472866">
    <property type="component" value="Chromosome 04"/>
</dbReference>
<dbReference type="GO" id="GO:0042162">
    <property type="term" value="F:telomeric DNA binding"/>
    <property type="evidence" value="ECO:0007669"/>
    <property type="project" value="InterPro"/>
</dbReference>
<sequence>MAPRAESLVVAVDVGRTLGEEGAKEVLRIARSIVTHKVLYGGKNDSVCVVLFGAASTRNALHDEMASDGQPDQYVNILVLKDLSKVGSEDLEALAGEEALLWGGTSDHLDVLTVAFDVLCKDPLKSAKRIVVISDFMGPIKEVDGDFVGAVVAGIQEKACAVELVSLAPITESSPHPPETRDLVLHLVDTVASLECASDAKDYASLRGVKHPVSVAVKHGLAIGSFEVPVGVYKKVSKASMSTNLKVSNFYKDERGDVWSVKRETEFRRRDDPDGSVVTDKAKAFPYGKDLIPVDEAVTGYLAKAEEKSLRVLGFHERGEFPQHRFLGSSYALLADPKSKGAQLAVSALVRACEDEDQVMVARRIARGGADPSLCALVPRVGGEGIPDHFVMCTLPFREDIREYPFASLNASEKWVPSEEELGLAGRIIGEMSLAGEDGDLSAEQLVPERMANPSILNMNGFIAEKLAGAPNGNLQQATRSNYLKTLSGPAEEILARAGPHLERLAELMHVQKKEEGEAGGVKQEAKEERVKEEKD</sequence>
<organism evidence="14 15">
    <name type="scientific">Chloropicon roscoffensis</name>
    <dbReference type="NCBI Taxonomy" id="1461544"/>
    <lineage>
        <taxon>Eukaryota</taxon>
        <taxon>Viridiplantae</taxon>
        <taxon>Chlorophyta</taxon>
        <taxon>Chloropicophyceae</taxon>
        <taxon>Chloropicales</taxon>
        <taxon>Chloropicaceae</taxon>
        <taxon>Chloropicon</taxon>
    </lineage>
</organism>
<evidence type="ECO:0000256" key="7">
    <source>
        <dbReference type="ARBA" id="ARBA00022840"/>
    </source>
</evidence>
<keyword evidence="11" id="KW-0539">Nucleus</keyword>
<dbReference type="GO" id="GO:0005524">
    <property type="term" value="F:ATP binding"/>
    <property type="evidence" value="ECO:0007669"/>
    <property type="project" value="UniProtKB-KW"/>
</dbReference>
<dbReference type="Gene3D" id="1.10.1600.10">
    <property type="match status" value="1"/>
</dbReference>
<dbReference type="SMART" id="SM00559">
    <property type="entry name" value="Ku78"/>
    <property type="match status" value="1"/>
</dbReference>
<protein>
    <submittedName>
        <fullName evidence="14">Subunit KU80 of ATP-dependent DNA helicase 2</fullName>
    </submittedName>
</protein>
<feature type="compositionally biased region" description="Basic and acidic residues" evidence="12">
    <location>
        <begin position="524"/>
        <end position="536"/>
    </location>
</feature>
<dbReference type="CDD" id="cd00873">
    <property type="entry name" value="KU80"/>
    <property type="match status" value="1"/>
</dbReference>
<keyword evidence="15" id="KW-1185">Reference proteome</keyword>
<feature type="domain" description="Ku" evidence="13">
    <location>
        <begin position="275"/>
        <end position="412"/>
    </location>
</feature>
<evidence type="ECO:0000313" key="14">
    <source>
        <dbReference type="EMBL" id="WZN61574.1"/>
    </source>
</evidence>
<evidence type="ECO:0000256" key="8">
    <source>
        <dbReference type="ARBA" id="ARBA00023125"/>
    </source>
</evidence>
<feature type="region of interest" description="Disordered" evidence="12">
    <location>
        <begin position="513"/>
        <end position="536"/>
    </location>
</feature>
<accession>A0AAX4P5V1</accession>
<evidence type="ECO:0000256" key="11">
    <source>
        <dbReference type="ARBA" id="ARBA00023242"/>
    </source>
</evidence>
<evidence type="ECO:0000256" key="2">
    <source>
        <dbReference type="ARBA" id="ARBA00007726"/>
    </source>
</evidence>
<dbReference type="GO" id="GO:0000723">
    <property type="term" value="P:telomere maintenance"/>
    <property type="evidence" value="ECO:0007669"/>
    <property type="project" value="InterPro"/>
</dbReference>
<dbReference type="Gene3D" id="3.40.50.410">
    <property type="entry name" value="von Willebrand factor, type A domain"/>
    <property type="match status" value="1"/>
</dbReference>
<keyword evidence="3" id="KW-0547">Nucleotide-binding</keyword>
<dbReference type="AlphaFoldDB" id="A0AAX4P5V1"/>
<evidence type="ECO:0000256" key="4">
    <source>
        <dbReference type="ARBA" id="ARBA00022763"/>
    </source>
</evidence>
<keyword evidence="6 14" id="KW-0347">Helicase</keyword>
<dbReference type="GO" id="GO:0043564">
    <property type="term" value="C:Ku70:Ku80 complex"/>
    <property type="evidence" value="ECO:0007669"/>
    <property type="project" value="InterPro"/>
</dbReference>
<evidence type="ECO:0000256" key="6">
    <source>
        <dbReference type="ARBA" id="ARBA00022806"/>
    </source>
</evidence>
<dbReference type="SUPFAM" id="SSF53300">
    <property type="entry name" value="vWA-like"/>
    <property type="match status" value="1"/>
</dbReference>
<dbReference type="InterPro" id="IPR016194">
    <property type="entry name" value="SPOC-like_C_dom_sf"/>
</dbReference>
<keyword evidence="9" id="KW-0233">DNA recombination</keyword>
<dbReference type="PANTHER" id="PTHR12604">
    <property type="entry name" value="KU AUTOANTIGEN DNA HELICASE"/>
    <property type="match status" value="1"/>
</dbReference>
<dbReference type="GO" id="GO:0004386">
    <property type="term" value="F:helicase activity"/>
    <property type="evidence" value="ECO:0007669"/>
    <property type="project" value="UniProtKB-KW"/>
</dbReference>
<dbReference type="Gene3D" id="2.40.290.10">
    <property type="match status" value="1"/>
</dbReference>
<dbReference type="PANTHER" id="PTHR12604:SF4">
    <property type="entry name" value="X-RAY REPAIR CROSS-COMPLEMENTING PROTEIN 5"/>
    <property type="match status" value="1"/>
</dbReference>
<evidence type="ECO:0000259" key="13">
    <source>
        <dbReference type="SMART" id="SM00559"/>
    </source>
</evidence>
<keyword evidence="5" id="KW-0378">Hydrolase</keyword>
<dbReference type="GO" id="GO:0006310">
    <property type="term" value="P:DNA recombination"/>
    <property type="evidence" value="ECO:0007669"/>
    <property type="project" value="UniProtKB-KW"/>
</dbReference>
<dbReference type="EMBL" id="CP151504">
    <property type="protein sequence ID" value="WZN61574.1"/>
    <property type="molecule type" value="Genomic_DNA"/>
</dbReference>
<evidence type="ECO:0000256" key="3">
    <source>
        <dbReference type="ARBA" id="ARBA00022741"/>
    </source>
</evidence>
<dbReference type="GO" id="GO:0003690">
    <property type="term" value="F:double-stranded DNA binding"/>
    <property type="evidence" value="ECO:0007669"/>
    <property type="project" value="TreeGrafter"/>
</dbReference>
<dbReference type="InterPro" id="IPR006164">
    <property type="entry name" value="DNA_bd_Ku70/Ku80"/>
</dbReference>
<evidence type="ECO:0000256" key="5">
    <source>
        <dbReference type="ARBA" id="ARBA00022801"/>
    </source>
</evidence>
<dbReference type="GO" id="GO:0016787">
    <property type="term" value="F:hydrolase activity"/>
    <property type="evidence" value="ECO:0007669"/>
    <property type="project" value="UniProtKB-KW"/>
</dbReference>
<evidence type="ECO:0000256" key="1">
    <source>
        <dbReference type="ARBA" id="ARBA00004123"/>
    </source>
</evidence>
<dbReference type="GO" id="GO:0003684">
    <property type="term" value="F:damaged DNA binding"/>
    <property type="evidence" value="ECO:0007669"/>
    <property type="project" value="InterPro"/>
</dbReference>
<evidence type="ECO:0000256" key="9">
    <source>
        <dbReference type="ARBA" id="ARBA00023172"/>
    </source>
</evidence>
<keyword evidence="8" id="KW-0238">DNA-binding</keyword>
<comment type="similarity">
    <text evidence="2">Belongs to the ku80 family.</text>
</comment>
<dbReference type="Pfam" id="PF02735">
    <property type="entry name" value="Ku"/>
    <property type="match status" value="1"/>
</dbReference>
<reference evidence="14 15" key="1">
    <citation type="submission" date="2024-03" db="EMBL/GenBank/DDBJ databases">
        <title>Complete genome sequence of the green alga Chloropicon roscoffensis RCC1871.</title>
        <authorList>
            <person name="Lemieux C."/>
            <person name="Pombert J.-F."/>
            <person name="Otis C."/>
            <person name="Turmel M."/>
        </authorList>
    </citation>
    <scope>NUCLEOTIDE SEQUENCE [LARGE SCALE GENOMIC DNA]</scope>
    <source>
        <strain evidence="14 15">RCC1871</strain>
    </source>
</reference>
<dbReference type="InterPro" id="IPR024193">
    <property type="entry name" value="Ku80"/>
</dbReference>
<evidence type="ECO:0000256" key="12">
    <source>
        <dbReference type="SAM" id="MobiDB-lite"/>
    </source>
</evidence>